<comment type="caution">
    <text evidence="1">The sequence shown here is derived from an EMBL/GenBank/DDBJ whole genome shotgun (WGS) entry which is preliminary data.</text>
</comment>
<sequence length="155" mass="17085">MPPAATALCPQLKADKEAAIELLSECGGRWAYVQLLLDISLHRLVYHALDLRPMMSSEQCGARYGRDMHEAVEAPVLLLLQYYASYYLCASGVYAMASVTLSSLLSLCTTADAAYGLLFVDPTARHIRERVHQLQALTEAGVDINEHETTTILEI</sequence>
<evidence type="ECO:0000313" key="1">
    <source>
        <dbReference type="EMBL" id="OLP86241.1"/>
    </source>
</evidence>
<keyword evidence="2" id="KW-1185">Reference proteome</keyword>
<dbReference type="AlphaFoldDB" id="A0A1Q9CTL0"/>
<dbReference type="OrthoDB" id="406433at2759"/>
<dbReference type="Proteomes" id="UP000186817">
    <property type="component" value="Unassembled WGS sequence"/>
</dbReference>
<organism evidence="1 2">
    <name type="scientific">Symbiodinium microadriaticum</name>
    <name type="common">Dinoflagellate</name>
    <name type="synonym">Zooxanthella microadriatica</name>
    <dbReference type="NCBI Taxonomy" id="2951"/>
    <lineage>
        <taxon>Eukaryota</taxon>
        <taxon>Sar</taxon>
        <taxon>Alveolata</taxon>
        <taxon>Dinophyceae</taxon>
        <taxon>Suessiales</taxon>
        <taxon>Symbiodiniaceae</taxon>
        <taxon>Symbiodinium</taxon>
    </lineage>
</organism>
<accession>A0A1Q9CTL0</accession>
<dbReference type="EMBL" id="LSRX01000926">
    <property type="protein sequence ID" value="OLP86241.1"/>
    <property type="molecule type" value="Genomic_DNA"/>
</dbReference>
<name>A0A1Q9CTL0_SYMMI</name>
<gene>
    <name evidence="1" type="ORF">AK812_SmicGene32674</name>
</gene>
<protein>
    <submittedName>
        <fullName evidence="1">Uncharacterized protein</fullName>
    </submittedName>
</protein>
<proteinExistence type="predicted"/>
<reference evidence="1 2" key="1">
    <citation type="submission" date="2016-02" db="EMBL/GenBank/DDBJ databases">
        <title>Genome analysis of coral dinoflagellate symbionts highlights evolutionary adaptations to a symbiotic lifestyle.</title>
        <authorList>
            <person name="Aranda M."/>
            <person name="Li Y."/>
            <person name="Liew Y.J."/>
            <person name="Baumgarten S."/>
            <person name="Simakov O."/>
            <person name="Wilson M."/>
            <person name="Piel J."/>
            <person name="Ashoor H."/>
            <person name="Bougouffa S."/>
            <person name="Bajic V.B."/>
            <person name="Ryu T."/>
            <person name="Ravasi T."/>
            <person name="Bayer T."/>
            <person name="Micklem G."/>
            <person name="Kim H."/>
            <person name="Bhak J."/>
            <person name="Lajeunesse T.C."/>
            <person name="Voolstra C.R."/>
        </authorList>
    </citation>
    <scope>NUCLEOTIDE SEQUENCE [LARGE SCALE GENOMIC DNA]</scope>
    <source>
        <strain evidence="1 2">CCMP2467</strain>
    </source>
</reference>
<evidence type="ECO:0000313" key="2">
    <source>
        <dbReference type="Proteomes" id="UP000186817"/>
    </source>
</evidence>